<gene>
    <name evidence="7" type="ORF">brsh051_25140</name>
</gene>
<dbReference type="EMBL" id="AP028056">
    <property type="protein sequence ID" value="BEH03233.1"/>
    <property type="molecule type" value="Genomic_DNA"/>
</dbReference>
<comment type="subcellular location">
    <subcellularLocation>
        <location evidence="1">Cell membrane</location>
        <topology evidence="1">Multi-pass membrane protein</topology>
    </subcellularLocation>
</comment>
<dbReference type="KEGG" id="broo:brsh051_25140"/>
<dbReference type="RefSeq" id="WP_286265555.1">
    <property type="nucleotide sequence ID" value="NZ_AP028056.1"/>
</dbReference>
<keyword evidence="2" id="KW-1003">Cell membrane</keyword>
<feature type="transmembrane region" description="Helical" evidence="6">
    <location>
        <begin position="22"/>
        <end position="40"/>
    </location>
</feature>
<evidence type="ECO:0000256" key="2">
    <source>
        <dbReference type="ARBA" id="ARBA00022475"/>
    </source>
</evidence>
<accession>A0AAN0KH85</accession>
<evidence type="ECO:0000256" key="1">
    <source>
        <dbReference type="ARBA" id="ARBA00004651"/>
    </source>
</evidence>
<evidence type="ECO:0000256" key="5">
    <source>
        <dbReference type="ARBA" id="ARBA00023136"/>
    </source>
</evidence>
<keyword evidence="3 6" id="KW-0812">Transmembrane</keyword>
<organism evidence="7 8">
    <name type="scientific">Brooklawnia propionicigenes</name>
    <dbReference type="NCBI Taxonomy" id="3041175"/>
    <lineage>
        <taxon>Bacteria</taxon>
        <taxon>Bacillati</taxon>
        <taxon>Actinomycetota</taxon>
        <taxon>Actinomycetes</taxon>
        <taxon>Propionibacteriales</taxon>
        <taxon>Propionibacteriaceae</taxon>
        <taxon>Brooklawnia</taxon>
    </lineage>
</organism>
<protein>
    <recommendedName>
        <fullName evidence="9">Flippase-like domain-containing protein</fullName>
    </recommendedName>
</protein>
<dbReference type="Proteomes" id="UP001431656">
    <property type="component" value="Chromosome"/>
</dbReference>
<evidence type="ECO:0000256" key="3">
    <source>
        <dbReference type="ARBA" id="ARBA00022692"/>
    </source>
</evidence>
<dbReference type="GO" id="GO:0005886">
    <property type="term" value="C:plasma membrane"/>
    <property type="evidence" value="ECO:0007669"/>
    <property type="project" value="UniProtKB-SubCell"/>
</dbReference>
<feature type="transmembrane region" description="Helical" evidence="6">
    <location>
        <begin position="273"/>
        <end position="293"/>
    </location>
</feature>
<keyword evidence="8" id="KW-1185">Reference proteome</keyword>
<sequence>MPPEQDANEVLTSLRHERKNGWMRRIVLAAIAVLVVFGLVRAYRRIDATAVWDALSRLPWWTPLVLLVLLVARQVLNAAPLAIFLPGVGLYRCTINDLSASTAAAFAPAPSDMVLRVAMFRSWNLSTESALAATTMNAVTFFIARFSAPLLGFALLPFLKVSPGLRLFDLLSLAVAAALIVGVLLVHRSQEWAATLGRLFGKTVRIIRRRTDPEKWAETMRGFQANMATDLSRRFPRAVLVSYAVVLIDLLMLVITLRAMGVTPDQLPAVELAAAYLFAFPLTMFPAQGLGIMDSAMIASLAQTAGDGILEPSLAALLVWRTFTVAGPFALGTIALALWKRTPPPA</sequence>
<feature type="transmembrane region" description="Helical" evidence="6">
    <location>
        <begin position="165"/>
        <end position="186"/>
    </location>
</feature>
<feature type="transmembrane region" description="Helical" evidence="6">
    <location>
        <begin position="314"/>
        <end position="339"/>
    </location>
</feature>
<proteinExistence type="predicted"/>
<evidence type="ECO:0000256" key="4">
    <source>
        <dbReference type="ARBA" id="ARBA00022989"/>
    </source>
</evidence>
<feature type="transmembrane region" description="Helical" evidence="6">
    <location>
        <begin position="60"/>
        <end position="85"/>
    </location>
</feature>
<reference evidence="7" key="1">
    <citation type="journal article" date="2024" name="Int. J. Syst. Evol. Microbiol.">
        <title>Brooklawnia propionicigenes sp. nov., a facultatively anaerobic, propionate-producing bacterium isolated from a methanogenic reactor treating waste from cattle farms.</title>
        <authorList>
            <person name="Akita Y."/>
            <person name="Ueki A."/>
            <person name="Tonouchi A."/>
            <person name="Sugawara Y."/>
            <person name="Honma S."/>
            <person name="Kaku N."/>
            <person name="Ueki K."/>
        </authorList>
    </citation>
    <scope>NUCLEOTIDE SEQUENCE</scope>
    <source>
        <strain evidence="7">SH051</strain>
    </source>
</reference>
<evidence type="ECO:0000256" key="6">
    <source>
        <dbReference type="SAM" id="Phobius"/>
    </source>
</evidence>
<keyword evidence="5 6" id="KW-0472">Membrane</keyword>
<evidence type="ECO:0008006" key="9">
    <source>
        <dbReference type="Google" id="ProtNLM"/>
    </source>
</evidence>
<name>A0AAN0KH85_9ACTN</name>
<evidence type="ECO:0000313" key="7">
    <source>
        <dbReference type="EMBL" id="BEH03233.1"/>
    </source>
</evidence>
<dbReference type="Pfam" id="PF03706">
    <property type="entry name" value="LPG_synthase_TM"/>
    <property type="match status" value="1"/>
</dbReference>
<feature type="transmembrane region" description="Helical" evidence="6">
    <location>
        <begin position="240"/>
        <end position="261"/>
    </location>
</feature>
<dbReference type="InterPro" id="IPR022791">
    <property type="entry name" value="L-PG_synthase/AglD"/>
</dbReference>
<keyword evidence="4 6" id="KW-1133">Transmembrane helix</keyword>
<evidence type="ECO:0000313" key="8">
    <source>
        <dbReference type="Proteomes" id="UP001431656"/>
    </source>
</evidence>
<dbReference type="AlphaFoldDB" id="A0AAN0KH85"/>